<dbReference type="InterPro" id="IPR029045">
    <property type="entry name" value="ClpP/crotonase-like_dom_sf"/>
</dbReference>
<dbReference type="PANTHER" id="PTHR43684">
    <property type="match status" value="1"/>
</dbReference>
<dbReference type="FunFam" id="3.90.226.10:FF:000048">
    <property type="entry name" value="3,2-trans-enoyl-CoA isomerase"/>
    <property type="match status" value="1"/>
</dbReference>
<keyword evidence="6 7" id="KW-0413">Isomerase</keyword>
<dbReference type="GO" id="GO:0004165">
    <property type="term" value="F:delta(3)-delta(2)-enoyl-CoA isomerase activity"/>
    <property type="evidence" value="ECO:0007669"/>
    <property type="project" value="UniProtKB-ARBA"/>
</dbReference>
<dbReference type="SUPFAM" id="SSF52096">
    <property type="entry name" value="ClpP/crotonase"/>
    <property type="match status" value="1"/>
</dbReference>
<evidence type="ECO:0000256" key="6">
    <source>
        <dbReference type="ARBA" id="ARBA00023235"/>
    </source>
</evidence>
<dbReference type="AlphaFoldDB" id="A0A6A6VZ70"/>
<organism evidence="7 8">
    <name type="scientific">Pseudovirgaria hyperparasitica</name>
    <dbReference type="NCBI Taxonomy" id="470096"/>
    <lineage>
        <taxon>Eukaryota</taxon>
        <taxon>Fungi</taxon>
        <taxon>Dikarya</taxon>
        <taxon>Ascomycota</taxon>
        <taxon>Pezizomycotina</taxon>
        <taxon>Dothideomycetes</taxon>
        <taxon>Dothideomycetes incertae sedis</taxon>
        <taxon>Acrospermales</taxon>
        <taxon>Acrospermaceae</taxon>
        <taxon>Pseudovirgaria</taxon>
    </lineage>
</organism>
<protein>
    <submittedName>
        <fullName evidence="7">D3,d2-enoyl-CoA isomerase-like protein</fullName>
    </submittedName>
</protein>
<sequence length="277" mass="30840">MASQIPDDEAVTIEYRGKIAIITLNLPKKLNALSHALYFRIACLLHEIAARDDIFITLLAAKGRFFSAGADISRISYPSENEPEQTRRLHYLQGFTTMNLHTTHAFYSHPKILITALNGPAVGMTATLTAFSDFVYCTPEAYILTPFTSLGLISEGNAARAFVERMGISKANEALIMSKKITAEELLHCGFVNKIFDTNKDTDKFNEQVLAEVNDRLGENLNADSMLKIKKLIRKPGLDEHDRLAVHEVLGGMERHLEGIPQKEFAALASGKKRHKL</sequence>
<comment type="similarity">
    <text evidence="3">Belongs to the enoyl-CoA hydratase/isomerase family.</text>
</comment>
<proteinExistence type="inferred from homology"/>
<evidence type="ECO:0000313" key="8">
    <source>
        <dbReference type="Proteomes" id="UP000799437"/>
    </source>
</evidence>
<reference evidence="7" key="1">
    <citation type="journal article" date="2020" name="Stud. Mycol.">
        <title>101 Dothideomycetes genomes: a test case for predicting lifestyles and emergence of pathogens.</title>
        <authorList>
            <person name="Haridas S."/>
            <person name="Albert R."/>
            <person name="Binder M."/>
            <person name="Bloem J."/>
            <person name="Labutti K."/>
            <person name="Salamov A."/>
            <person name="Andreopoulos B."/>
            <person name="Baker S."/>
            <person name="Barry K."/>
            <person name="Bills G."/>
            <person name="Bluhm B."/>
            <person name="Cannon C."/>
            <person name="Castanera R."/>
            <person name="Culley D."/>
            <person name="Daum C."/>
            <person name="Ezra D."/>
            <person name="Gonzalez J."/>
            <person name="Henrissat B."/>
            <person name="Kuo A."/>
            <person name="Liang C."/>
            <person name="Lipzen A."/>
            <person name="Lutzoni F."/>
            <person name="Magnuson J."/>
            <person name="Mondo S."/>
            <person name="Nolan M."/>
            <person name="Ohm R."/>
            <person name="Pangilinan J."/>
            <person name="Park H.-J."/>
            <person name="Ramirez L."/>
            <person name="Alfaro M."/>
            <person name="Sun H."/>
            <person name="Tritt A."/>
            <person name="Yoshinaga Y."/>
            <person name="Zwiers L.-H."/>
            <person name="Turgeon B."/>
            <person name="Goodwin S."/>
            <person name="Spatafora J."/>
            <person name="Crous P."/>
            <person name="Grigoriev I."/>
        </authorList>
    </citation>
    <scope>NUCLEOTIDE SEQUENCE</scope>
    <source>
        <strain evidence="7">CBS 121739</strain>
    </source>
</reference>
<dbReference type="OrthoDB" id="448450at2759"/>
<dbReference type="GO" id="GO:0006635">
    <property type="term" value="P:fatty acid beta-oxidation"/>
    <property type="evidence" value="ECO:0007669"/>
    <property type="project" value="TreeGrafter"/>
</dbReference>
<dbReference type="RefSeq" id="XP_033598044.1">
    <property type="nucleotide sequence ID" value="XM_033738981.1"/>
</dbReference>
<dbReference type="GO" id="GO:0005782">
    <property type="term" value="C:peroxisomal matrix"/>
    <property type="evidence" value="ECO:0007669"/>
    <property type="project" value="TreeGrafter"/>
</dbReference>
<evidence type="ECO:0000256" key="1">
    <source>
        <dbReference type="ARBA" id="ARBA00004275"/>
    </source>
</evidence>
<keyword evidence="5" id="KW-0576">Peroxisome</keyword>
<gene>
    <name evidence="7" type="ORF">EJ05DRAFT_107003</name>
</gene>
<dbReference type="Pfam" id="PF00378">
    <property type="entry name" value="ECH_1"/>
    <property type="match status" value="1"/>
</dbReference>
<name>A0A6A6VZ70_9PEZI</name>
<keyword evidence="4" id="KW-0843">Virulence</keyword>
<evidence type="ECO:0000256" key="3">
    <source>
        <dbReference type="ARBA" id="ARBA00005254"/>
    </source>
</evidence>
<dbReference type="PANTHER" id="PTHR43684:SF1">
    <property type="entry name" value="ENOYL-COA DELTA ISOMERASE 2"/>
    <property type="match status" value="1"/>
</dbReference>
<dbReference type="CDD" id="cd06558">
    <property type="entry name" value="crotonase-like"/>
    <property type="match status" value="1"/>
</dbReference>
<dbReference type="GeneID" id="54480035"/>
<dbReference type="Proteomes" id="UP000799437">
    <property type="component" value="Unassembled WGS sequence"/>
</dbReference>
<accession>A0A6A6VZ70</accession>
<evidence type="ECO:0000256" key="5">
    <source>
        <dbReference type="ARBA" id="ARBA00023140"/>
    </source>
</evidence>
<dbReference type="Gene3D" id="3.90.226.10">
    <property type="entry name" value="2-enoyl-CoA Hydratase, Chain A, domain 1"/>
    <property type="match status" value="1"/>
</dbReference>
<evidence type="ECO:0000313" key="7">
    <source>
        <dbReference type="EMBL" id="KAF2755593.1"/>
    </source>
</evidence>
<dbReference type="EMBL" id="ML996577">
    <property type="protein sequence ID" value="KAF2755593.1"/>
    <property type="molecule type" value="Genomic_DNA"/>
</dbReference>
<dbReference type="InterPro" id="IPR001753">
    <property type="entry name" value="Enoyl-CoA_hydra/iso"/>
</dbReference>
<keyword evidence="8" id="KW-1185">Reference proteome</keyword>
<evidence type="ECO:0000256" key="2">
    <source>
        <dbReference type="ARBA" id="ARBA00005005"/>
    </source>
</evidence>
<evidence type="ECO:0000256" key="4">
    <source>
        <dbReference type="ARBA" id="ARBA00023026"/>
    </source>
</evidence>
<comment type="subcellular location">
    <subcellularLocation>
        <location evidence="1">Peroxisome</location>
    </subcellularLocation>
</comment>
<dbReference type="InterPro" id="IPR051053">
    <property type="entry name" value="ECH/Chromodomain_protein"/>
</dbReference>
<comment type="pathway">
    <text evidence="2">Lipid metabolism; fatty acid beta-oxidation.</text>
</comment>